<dbReference type="EMBL" id="QREV01000023">
    <property type="protein sequence ID" value="RDU49082.1"/>
    <property type="molecule type" value="Genomic_DNA"/>
</dbReference>
<dbReference type="Proteomes" id="UP000256321">
    <property type="component" value="Unassembled WGS sequence"/>
</dbReference>
<organism evidence="3 4">
    <name type="scientific">Parabacteroides acidifaciens</name>
    <dbReference type="NCBI Taxonomy" id="2290935"/>
    <lineage>
        <taxon>Bacteria</taxon>
        <taxon>Pseudomonadati</taxon>
        <taxon>Bacteroidota</taxon>
        <taxon>Bacteroidia</taxon>
        <taxon>Bacteroidales</taxon>
        <taxon>Tannerellaceae</taxon>
        <taxon>Parabacteroides</taxon>
    </lineage>
</organism>
<accession>A0A3D8HEK2</accession>
<dbReference type="PANTHER" id="PTHR30535:SF34">
    <property type="entry name" value="MOLYBDATE-BINDING PROTEIN MOLA"/>
    <property type="match status" value="1"/>
</dbReference>
<dbReference type="GO" id="GO:0071281">
    <property type="term" value="P:cellular response to iron ion"/>
    <property type="evidence" value="ECO:0007669"/>
    <property type="project" value="TreeGrafter"/>
</dbReference>
<dbReference type="EMBL" id="JACRTI010000023">
    <property type="protein sequence ID" value="MBC8602183.1"/>
    <property type="molecule type" value="Genomic_DNA"/>
</dbReference>
<dbReference type="PROSITE" id="PS50983">
    <property type="entry name" value="FE_B12_PBP"/>
    <property type="match status" value="1"/>
</dbReference>
<protein>
    <submittedName>
        <fullName evidence="3">ABC transporter substrate-binding protein</fullName>
    </submittedName>
</protein>
<dbReference type="SUPFAM" id="SSF53807">
    <property type="entry name" value="Helical backbone' metal receptor"/>
    <property type="match status" value="1"/>
</dbReference>
<dbReference type="InterPro" id="IPR002491">
    <property type="entry name" value="ABC_transptr_periplasmic_BD"/>
</dbReference>
<reference evidence="2 5" key="2">
    <citation type="submission" date="2020-08" db="EMBL/GenBank/DDBJ databases">
        <title>Genome public.</title>
        <authorList>
            <person name="Liu C."/>
            <person name="Sun Q."/>
        </authorList>
    </citation>
    <scope>NUCLEOTIDE SEQUENCE [LARGE SCALE GENOMIC DNA]</scope>
    <source>
        <strain evidence="2 5">426_9</strain>
    </source>
</reference>
<dbReference type="RefSeq" id="WP_115499690.1">
    <property type="nucleotide sequence ID" value="NZ_JACRTI010000023.1"/>
</dbReference>
<sequence>MRNLVCFLLTFWVVACSQPKKPHTEESLSSDTIRYAQGFTVHHFNDYTSVDVRDPWDSTRLLQRYLLVDREKPVPGNLPKGTVVQVPVQNIVVYTSVHAAVIDQLGETGRIIGVCEPRYMDTPSIQEGLKVGRIADMGEATAPNVELMIDKGAELVLVSPFQNSGYGPVEKLGIPIIEGADYMESLPLGRTEWIRFYGMLFGKEAKADSIFRVTEKSYLDLKELVTADMPRPSVISEKKFGSSWFMPSGESYVANLYKDAGADYIFTDLPGAGSTPLAFETVLDRAIHADLWLIKYNQSKDMTYGDLRSEYTPYENFDAFKNRRIYACNTGVVPYYEEFPLHPDYLLKDLIWVFHPELLPDYTPRYYHKMQEE</sequence>
<dbReference type="PANTHER" id="PTHR30535">
    <property type="entry name" value="VITAMIN B12-BINDING PROTEIN"/>
    <property type="match status" value="1"/>
</dbReference>
<reference evidence="3 4" key="1">
    <citation type="submission" date="2018-07" db="EMBL/GenBank/DDBJ databases">
        <title>Parabacteroides acidifaciens nov. sp., isolated from human feces.</title>
        <authorList>
            <person name="Wang Y.J."/>
        </authorList>
    </citation>
    <scope>NUCLEOTIDE SEQUENCE [LARGE SCALE GENOMIC DNA]</scope>
    <source>
        <strain evidence="3 4">426-9</strain>
    </source>
</reference>
<dbReference type="Gene3D" id="3.40.50.1980">
    <property type="entry name" value="Nitrogenase molybdenum iron protein domain"/>
    <property type="match status" value="2"/>
</dbReference>
<evidence type="ECO:0000313" key="2">
    <source>
        <dbReference type="EMBL" id="MBC8602183.1"/>
    </source>
</evidence>
<gene>
    <name evidence="3" type="ORF">DWU89_10970</name>
    <name evidence="2" type="ORF">H8784_10700</name>
</gene>
<name>A0A3D8HEK2_9BACT</name>
<proteinExistence type="predicted"/>
<evidence type="ECO:0000313" key="3">
    <source>
        <dbReference type="EMBL" id="RDU49082.1"/>
    </source>
</evidence>
<feature type="domain" description="Fe/B12 periplasmic-binding" evidence="1">
    <location>
        <begin position="90"/>
        <end position="358"/>
    </location>
</feature>
<evidence type="ECO:0000313" key="4">
    <source>
        <dbReference type="Proteomes" id="UP000256321"/>
    </source>
</evidence>
<evidence type="ECO:0000313" key="5">
    <source>
        <dbReference type="Proteomes" id="UP000629596"/>
    </source>
</evidence>
<keyword evidence="5" id="KW-1185">Reference proteome</keyword>
<dbReference type="InterPro" id="IPR050902">
    <property type="entry name" value="ABC_Transporter_SBP"/>
</dbReference>
<dbReference type="Pfam" id="PF01497">
    <property type="entry name" value="Peripla_BP_2"/>
    <property type="match status" value="1"/>
</dbReference>
<dbReference type="Proteomes" id="UP000629596">
    <property type="component" value="Unassembled WGS sequence"/>
</dbReference>
<evidence type="ECO:0000259" key="1">
    <source>
        <dbReference type="PROSITE" id="PS50983"/>
    </source>
</evidence>
<dbReference type="AlphaFoldDB" id="A0A3D8HEK2"/>
<comment type="caution">
    <text evidence="3">The sequence shown here is derived from an EMBL/GenBank/DDBJ whole genome shotgun (WGS) entry which is preliminary data.</text>
</comment>
<dbReference type="PROSITE" id="PS51257">
    <property type="entry name" value="PROKAR_LIPOPROTEIN"/>
    <property type="match status" value="1"/>
</dbReference>